<dbReference type="AlphaFoldDB" id="A0A090EFH0"/>
<dbReference type="Proteomes" id="UP000045285">
    <property type="component" value="Unassembled WGS sequence"/>
</dbReference>
<protein>
    <submittedName>
        <fullName evidence="1">Uncharacterized protein</fullName>
    </submittedName>
</protein>
<dbReference type="EMBL" id="CCMZ01000056">
    <property type="protein sequence ID" value="CDX26873.1"/>
    <property type="molecule type" value="Genomic_DNA"/>
</dbReference>
<proteinExistence type="predicted"/>
<evidence type="ECO:0000313" key="1">
    <source>
        <dbReference type="EMBL" id="CDX26873.1"/>
    </source>
</evidence>
<gene>
    <name evidence="1" type="ORF">MPL3356_60598</name>
</gene>
<reference evidence="2" key="1">
    <citation type="submission" date="2014-08" db="EMBL/GenBank/DDBJ databases">
        <authorList>
            <person name="Moulin L."/>
        </authorList>
    </citation>
    <scope>NUCLEOTIDE SEQUENCE [LARGE SCALE GENOMIC DNA]</scope>
</reference>
<evidence type="ECO:0000313" key="2">
    <source>
        <dbReference type="Proteomes" id="UP000045285"/>
    </source>
</evidence>
<sequence length="79" mass="8760">MLSRNGQANAWQQQPDHSSERILHVCSRADTRPAWLIKAQSGRVDDRNVPVHQIAVHAIANARIAGSQIGATTHARRME</sequence>
<accession>A0A090EFH0</accession>
<organism evidence="1 2">
    <name type="scientific">Mesorhizobium plurifarium</name>
    <dbReference type="NCBI Taxonomy" id="69974"/>
    <lineage>
        <taxon>Bacteria</taxon>
        <taxon>Pseudomonadati</taxon>
        <taxon>Pseudomonadota</taxon>
        <taxon>Alphaproteobacteria</taxon>
        <taxon>Hyphomicrobiales</taxon>
        <taxon>Phyllobacteriaceae</taxon>
        <taxon>Mesorhizobium</taxon>
    </lineage>
</organism>
<keyword evidence="2" id="KW-1185">Reference proteome</keyword>
<name>A0A090EFH0_MESPL</name>